<proteinExistence type="predicted"/>
<organism evidence="3 4">
    <name type="scientific">Streptomyces glaucescens</name>
    <dbReference type="NCBI Taxonomy" id="1907"/>
    <lineage>
        <taxon>Bacteria</taxon>
        <taxon>Bacillati</taxon>
        <taxon>Actinomycetota</taxon>
        <taxon>Actinomycetes</taxon>
        <taxon>Kitasatosporales</taxon>
        <taxon>Streptomycetaceae</taxon>
        <taxon>Streptomyces</taxon>
    </lineage>
</organism>
<dbReference type="Proteomes" id="UP000029482">
    <property type="component" value="Chromosome"/>
</dbReference>
<evidence type="ECO:0000259" key="2">
    <source>
        <dbReference type="Pfam" id="PF00975"/>
    </source>
</evidence>
<protein>
    <recommendedName>
        <fullName evidence="2">Thioesterase domain-containing protein</fullName>
    </recommendedName>
</protein>
<accession>A0A089X310</accession>
<dbReference type="EMBL" id="CP009438">
    <property type="protein sequence ID" value="AIR97458.1"/>
    <property type="molecule type" value="Genomic_DNA"/>
</dbReference>
<dbReference type="InterPro" id="IPR029058">
    <property type="entry name" value="AB_hydrolase_fold"/>
</dbReference>
<evidence type="ECO:0000313" key="4">
    <source>
        <dbReference type="Proteomes" id="UP000029482"/>
    </source>
</evidence>
<dbReference type="OrthoDB" id="2472181at2"/>
<dbReference type="SUPFAM" id="SSF53474">
    <property type="entry name" value="alpha/beta-Hydrolases"/>
    <property type="match status" value="1"/>
</dbReference>
<dbReference type="eggNOG" id="COG3319">
    <property type="taxonomic scope" value="Bacteria"/>
</dbReference>
<dbReference type="RefSeq" id="WP_052413662.1">
    <property type="nucleotide sequence ID" value="NZ_CP009438.1"/>
</dbReference>
<reference evidence="4" key="1">
    <citation type="journal article" date="2015" name="J. Biotechnol.">
        <title>Complete genome sequence of the actinobacterium Streptomyces glaucescens GLA.O (DSM 40922) consisting of a linear chromosome and one linear plasmid.</title>
        <authorList>
            <person name="Ortseifen V."/>
            <person name="Winkler A."/>
            <person name="Albersmeier A."/>
            <person name="Wendler S."/>
            <person name="Puhler A."/>
            <person name="Kalinowski J."/>
            <person name="Ruckert C."/>
        </authorList>
    </citation>
    <scope>NUCLEOTIDE SEQUENCE [LARGE SCALE GENOMIC DNA]</scope>
    <source>
        <strain evidence="4">DSM 40922 / GLA O</strain>
    </source>
</reference>
<dbReference type="KEGG" id="sgu:SGLAU_07215"/>
<evidence type="ECO:0000313" key="3">
    <source>
        <dbReference type="EMBL" id="AIR97458.1"/>
    </source>
</evidence>
<dbReference type="Gene3D" id="3.40.50.1820">
    <property type="entry name" value="alpha/beta hydrolase"/>
    <property type="match status" value="1"/>
</dbReference>
<dbReference type="InterPro" id="IPR001031">
    <property type="entry name" value="Thioesterase"/>
</dbReference>
<evidence type="ECO:0000256" key="1">
    <source>
        <dbReference type="SAM" id="MobiDB-lite"/>
    </source>
</evidence>
<dbReference type="HOGENOM" id="CLU_969490_0_0_11"/>
<keyword evidence="4" id="KW-1185">Reference proteome</keyword>
<dbReference type="STRING" id="1907.SGLAU_07215"/>
<feature type="region of interest" description="Disordered" evidence="1">
    <location>
        <begin position="1"/>
        <end position="29"/>
    </location>
</feature>
<feature type="domain" description="Thioesterase" evidence="2">
    <location>
        <begin position="37"/>
        <end position="283"/>
    </location>
</feature>
<gene>
    <name evidence="3" type="ORF">SGLAU_07215</name>
</gene>
<dbReference type="AlphaFoldDB" id="A0A089X310"/>
<sequence length="312" mass="32468">MSRPDTAPRPARPPRRPPPPRPLLTPLRPAAGPAARPVVAVHPGALPASAWADLAARLPEDTAPYLCDLGTVSEYVTAALDPAAPVVGVRELAARCLAELTAAGLTERPFALVGWSFGGVVGYEIAARLDAEGRGGTLRELAVLDSIAPVAAFQRPDDALGTALLLDWFAMYLGARRGRRLVTGATAIRDLDALLDAAVAQGVLPAGTEPAGLRKLYTAFHAGLVRNNRCTAGYLPAPLDRAVTVAKPERSLLPASPDLGWSELSGRPLRLRHVPGDHYTMLGEPATGTALADLLAAPPRPVAPGTAVRPGG</sequence>
<name>A0A089X310_STRGA</name>
<dbReference type="Pfam" id="PF00975">
    <property type="entry name" value="Thioesterase"/>
    <property type="match status" value="1"/>
</dbReference>